<dbReference type="SMART" id="SM01080">
    <property type="entry name" value="CHASE2"/>
    <property type="match status" value="1"/>
</dbReference>
<sequence>MNRLVVLNLGQGNLYEGFPVVTAYIGEEENIYRMKFSASLPAAPEIPELYRNWKSLYSAFYYRPFLRLGVEEIDDIDDTFEIEEDSVTNISEVEIHELCKQVYNCLNRWLNSVEFRKIEQQLRTHFQPSEEIRFIVETNDSVLRRLPWHLWNFFDDYPLAEVALSASEYQKRQKSQINLKSTIRILAIFGNTQEIDISQDRIFLEILLTGAEIKFLVEPTLDEFNNQLWQQNWDILFFAGHSSCTQEKGSLQLNHKDIITLDQLKYGLKQAISRGLYLAIFNSCDGLGLAQQLQELHIPQVIVMREPVPNVIAQEFLKYFLTEFSQGESLYTAVRSARERLQGLEGEYPCATWLPVICQNPAEPPMVWNRGVGSSVAISETKQGSASDKTYSFSRTIKQNLLDRHRLILAAKRLSTLLLASVLVASSIMGVRHLGMLQPWELHSYDYLMHLRSPNEKPDPRLLIVTIDEADIQYQINKKMNMRWSLSDQALSQLLQKLKQYQPATIGIDIYRDFPVDPNYPQLSEVLQQDKRIFTVCKVSAPNDGAPDGTPASPKVSKERISFSDFVADTDGVLRRQLVQLTPPLKSPCAAQYALSFQLAQHYLNAQGMKWDINPEKNLQIGSTVFRRLQSHTSGYQGVDASGYQILLNYRSLPSLLNIAEKISLKELLNEEIVPELLHKSVKNRIVLIGVIASSSPDDWETPYTANAPDEEKQTSGVFLQAHMVSHILSAVLDGRPLMWWWSQWLEALWVWGWSLVGGIISWRILQPLHIGLAIAIALLILFGICFGIFTQAGWIPLVPSTLALVSCAVVLKILASTHASNSKKRWNSRI</sequence>
<protein>
    <submittedName>
        <fullName evidence="3">Transmembrane sensor domain-containing protein</fullName>
    </submittedName>
</protein>
<evidence type="ECO:0000313" key="4">
    <source>
        <dbReference type="Proteomes" id="UP000762253"/>
    </source>
</evidence>
<comment type="caution">
    <text evidence="3">The sequence shown here is derived from an EMBL/GenBank/DDBJ whole genome shotgun (WGS) entry which is preliminary data.</text>
</comment>
<evidence type="ECO:0000256" key="1">
    <source>
        <dbReference type="SAM" id="Phobius"/>
    </source>
</evidence>
<keyword evidence="4" id="KW-1185">Reference proteome</keyword>
<dbReference type="Pfam" id="PF12770">
    <property type="entry name" value="CHAT"/>
    <property type="match status" value="1"/>
</dbReference>
<evidence type="ECO:0000313" key="3">
    <source>
        <dbReference type="EMBL" id="NMF64034.1"/>
    </source>
</evidence>
<feature type="transmembrane region" description="Helical" evidence="1">
    <location>
        <begin position="769"/>
        <end position="790"/>
    </location>
</feature>
<feature type="transmembrane region" description="Helical" evidence="1">
    <location>
        <begin position="739"/>
        <end position="757"/>
    </location>
</feature>
<dbReference type="InterPro" id="IPR024983">
    <property type="entry name" value="CHAT_dom"/>
</dbReference>
<feature type="domain" description="CHASE2" evidence="2">
    <location>
        <begin position="437"/>
        <end position="761"/>
    </location>
</feature>
<keyword evidence="1 3" id="KW-0812">Transmembrane</keyword>
<dbReference type="Pfam" id="PF05226">
    <property type="entry name" value="CHASE2"/>
    <property type="match status" value="1"/>
</dbReference>
<keyword evidence="1" id="KW-0472">Membrane</keyword>
<dbReference type="EMBL" id="QMEC01000053">
    <property type="protein sequence ID" value="NMF64034.1"/>
    <property type="molecule type" value="Genomic_DNA"/>
</dbReference>
<gene>
    <name evidence="3" type="ORF">DP115_15155</name>
</gene>
<accession>A0ABX1MAP3</accession>
<feature type="transmembrane region" description="Helical" evidence="1">
    <location>
        <begin position="796"/>
        <end position="816"/>
    </location>
</feature>
<proteinExistence type="predicted"/>
<name>A0ABX1MAP3_9CYAN</name>
<reference evidence="3 4" key="1">
    <citation type="submission" date="2018-06" db="EMBL/GenBank/DDBJ databases">
        <title>Comparative genomics of Brasilonema spp. strains.</title>
        <authorList>
            <person name="Alvarenga D.O."/>
            <person name="Fiore M.F."/>
            <person name="Varani A.M."/>
        </authorList>
    </citation>
    <scope>NUCLEOTIDE SEQUENCE [LARGE SCALE GENOMIC DNA]</scope>
    <source>
        <strain evidence="3 4">UFV-OR1</strain>
    </source>
</reference>
<dbReference type="Proteomes" id="UP000762253">
    <property type="component" value="Unassembled WGS sequence"/>
</dbReference>
<keyword evidence="1" id="KW-1133">Transmembrane helix</keyword>
<organism evidence="3 4">
    <name type="scientific">Brasilonema octagenarum UFV-OR1</name>
    <dbReference type="NCBI Taxonomy" id="417115"/>
    <lineage>
        <taxon>Bacteria</taxon>
        <taxon>Bacillati</taxon>
        <taxon>Cyanobacteriota</taxon>
        <taxon>Cyanophyceae</taxon>
        <taxon>Nostocales</taxon>
        <taxon>Scytonemataceae</taxon>
        <taxon>Brasilonema</taxon>
        <taxon>Octagenarum group</taxon>
    </lineage>
</organism>
<evidence type="ECO:0000259" key="2">
    <source>
        <dbReference type="SMART" id="SM01080"/>
    </source>
</evidence>
<dbReference type="InterPro" id="IPR007890">
    <property type="entry name" value="CHASE2"/>
</dbReference>